<gene>
    <name evidence="2" type="ORF">H5410_026016</name>
</gene>
<evidence type="ECO:0000313" key="2">
    <source>
        <dbReference type="EMBL" id="KAG5604524.1"/>
    </source>
</evidence>
<protein>
    <submittedName>
        <fullName evidence="2">Uncharacterized protein</fullName>
    </submittedName>
</protein>
<dbReference type="EMBL" id="JACXVP010000005">
    <property type="protein sequence ID" value="KAG5604524.1"/>
    <property type="molecule type" value="Genomic_DNA"/>
</dbReference>
<proteinExistence type="predicted"/>
<dbReference type="Proteomes" id="UP000824120">
    <property type="component" value="Chromosome 5"/>
</dbReference>
<dbReference type="AlphaFoldDB" id="A0A9J5YZL1"/>
<sequence length="90" mass="9524">MEGVSGQRDKGTVNLFDGNTVEFEIEFDSDGRPKAIDVTGPVGATTPEKLAPLEPVTSTALVRPSLPDSTSNSTMSPSNRLGKHLDLIPD</sequence>
<organism evidence="2 3">
    <name type="scientific">Solanum commersonii</name>
    <name type="common">Commerson's wild potato</name>
    <name type="synonym">Commerson's nightshade</name>
    <dbReference type="NCBI Taxonomy" id="4109"/>
    <lineage>
        <taxon>Eukaryota</taxon>
        <taxon>Viridiplantae</taxon>
        <taxon>Streptophyta</taxon>
        <taxon>Embryophyta</taxon>
        <taxon>Tracheophyta</taxon>
        <taxon>Spermatophyta</taxon>
        <taxon>Magnoliopsida</taxon>
        <taxon>eudicotyledons</taxon>
        <taxon>Gunneridae</taxon>
        <taxon>Pentapetalae</taxon>
        <taxon>asterids</taxon>
        <taxon>lamiids</taxon>
        <taxon>Solanales</taxon>
        <taxon>Solanaceae</taxon>
        <taxon>Solanoideae</taxon>
        <taxon>Solaneae</taxon>
        <taxon>Solanum</taxon>
    </lineage>
</organism>
<keyword evidence="3" id="KW-1185">Reference proteome</keyword>
<reference evidence="2 3" key="1">
    <citation type="submission" date="2020-09" db="EMBL/GenBank/DDBJ databases">
        <title>De no assembly of potato wild relative species, Solanum commersonii.</title>
        <authorList>
            <person name="Cho K."/>
        </authorList>
    </citation>
    <scope>NUCLEOTIDE SEQUENCE [LARGE SCALE GENOMIC DNA]</scope>
    <source>
        <strain evidence="2">LZ3.2</strain>
        <tissue evidence="2">Leaf</tissue>
    </source>
</reference>
<comment type="caution">
    <text evidence="2">The sequence shown here is derived from an EMBL/GenBank/DDBJ whole genome shotgun (WGS) entry which is preliminary data.</text>
</comment>
<evidence type="ECO:0000256" key="1">
    <source>
        <dbReference type="SAM" id="MobiDB-lite"/>
    </source>
</evidence>
<feature type="region of interest" description="Disordered" evidence="1">
    <location>
        <begin position="40"/>
        <end position="90"/>
    </location>
</feature>
<feature type="compositionally biased region" description="Polar residues" evidence="1">
    <location>
        <begin position="67"/>
        <end position="79"/>
    </location>
</feature>
<accession>A0A9J5YZL1</accession>
<name>A0A9J5YZL1_SOLCO</name>
<evidence type="ECO:0000313" key="3">
    <source>
        <dbReference type="Proteomes" id="UP000824120"/>
    </source>
</evidence>